<dbReference type="GO" id="GO:0003677">
    <property type="term" value="F:DNA binding"/>
    <property type="evidence" value="ECO:0007669"/>
    <property type="project" value="UniProtKB-KW"/>
</dbReference>
<evidence type="ECO:0000313" key="8">
    <source>
        <dbReference type="Proteomes" id="UP000184512"/>
    </source>
</evidence>
<dbReference type="PANTHER" id="PTHR30346">
    <property type="entry name" value="TRANSCRIPTIONAL DUAL REGULATOR HCAR-RELATED"/>
    <property type="match status" value="1"/>
</dbReference>
<sequence length="194" mass="21922">MTLTKWERIWRERYPRVPLEVHDVGTDDQRRVVIDHVVDMCFARLPIDRVGLHAIPLYSEVPVVWLSPDHPLATFDTLVTADLAGEKVCYDIDQGSIDLATASAAVLRVPMSVARSRSRRDLVYRPVTDAAPTTVALVWRVDDDNELLDEFIGVVRGRTVNSSRSAQTRTAAPRKGRLGRENTTSRPRKARRPQ</sequence>
<dbReference type="PANTHER" id="PTHR30346:SF0">
    <property type="entry name" value="HCA OPERON TRANSCRIPTIONAL ACTIVATOR HCAR"/>
    <property type="match status" value="1"/>
</dbReference>
<name>A0A1M6AI99_9ACTN</name>
<dbReference type="GO" id="GO:0032993">
    <property type="term" value="C:protein-DNA complex"/>
    <property type="evidence" value="ECO:0007669"/>
    <property type="project" value="TreeGrafter"/>
</dbReference>
<keyword evidence="4" id="KW-0804">Transcription</keyword>
<organism evidence="7 8">
    <name type="scientific">Tessaracoccus bendigoensis DSM 12906</name>
    <dbReference type="NCBI Taxonomy" id="1123357"/>
    <lineage>
        <taxon>Bacteria</taxon>
        <taxon>Bacillati</taxon>
        <taxon>Actinomycetota</taxon>
        <taxon>Actinomycetes</taxon>
        <taxon>Propionibacteriales</taxon>
        <taxon>Propionibacteriaceae</taxon>
        <taxon>Tessaracoccus</taxon>
    </lineage>
</organism>
<dbReference type="Pfam" id="PF03466">
    <property type="entry name" value="LysR_substrate"/>
    <property type="match status" value="1"/>
</dbReference>
<proteinExistence type="inferred from homology"/>
<reference evidence="8" key="1">
    <citation type="submission" date="2016-11" db="EMBL/GenBank/DDBJ databases">
        <authorList>
            <person name="Varghese N."/>
            <person name="Submissions S."/>
        </authorList>
    </citation>
    <scope>NUCLEOTIDE SEQUENCE [LARGE SCALE GENOMIC DNA]</scope>
    <source>
        <strain evidence="8">DSM 12906</strain>
    </source>
</reference>
<dbReference type="AlphaFoldDB" id="A0A1M6AI99"/>
<evidence type="ECO:0000256" key="3">
    <source>
        <dbReference type="ARBA" id="ARBA00023125"/>
    </source>
</evidence>
<keyword evidence="3" id="KW-0238">DNA-binding</keyword>
<evidence type="ECO:0000259" key="6">
    <source>
        <dbReference type="Pfam" id="PF03466"/>
    </source>
</evidence>
<keyword evidence="8" id="KW-1185">Reference proteome</keyword>
<dbReference type="InterPro" id="IPR005119">
    <property type="entry name" value="LysR_subst-bd"/>
</dbReference>
<evidence type="ECO:0000256" key="2">
    <source>
        <dbReference type="ARBA" id="ARBA00023015"/>
    </source>
</evidence>
<keyword evidence="2" id="KW-0805">Transcription regulation</keyword>
<dbReference type="GO" id="GO:0003700">
    <property type="term" value="F:DNA-binding transcription factor activity"/>
    <property type="evidence" value="ECO:0007669"/>
    <property type="project" value="TreeGrafter"/>
</dbReference>
<protein>
    <submittedName>
        <fullName evidence="7">LysR substrate binding domain-containing protein</fullName>
    </submittedName>
</protein>
<feature type="region of interest" description="Disordered" evidence="5">
    <location>
        <begin position="162"/>
        <end position="194"/>
    </location>
</feature>
<evidence type="ECO:0000256" key="1">
    <source>
        <dbReference type="ARBA" id="ARBA00009437"/>
    </source>
</evidence>
<gene>
    <name evidence="7" type="ORF">SAMN02745244_00207</name>
</gene>
<evidence type="ECO:0000256" key="5">
    <source>
        <dbReference type="SAM" id="MobiDB-lite"/>
    </source>
</evidence>
<comment type="similarity">
    <text evidence="1">Belongs to the LysR transcriptional regulatory family.</text>
</comment>
<dbReference type="EMBL" id="FQZG01000004">
    <property type="protein sequence ID" value="SHI36220.1"/>
    <property type="molecule type" value="Genomic_DNA"/>
</dbReference>
<evidence type="ECO:0000313" key="7">
    <source>
        <dbReference type="EMBL" id="SHI36220.1"/>
    </source>
</evidence>
<accession>A0A1M6AI99</accession>
<evidence type="ECO:0000256" key="4">
    <source>
        <dbReference type="ARBA" id="ARBA00023163"/>
    </source>
</evidence>
<dbReference type="Proteomes" id="UP000184512">
    <property type="component" value="Unassembled WGS sequence"/>
</dbReference>
<dbReference type="Gene3D" id="3.40.190.290">
    <property type="match status" value="1"/>
</dbReference>
<feature type="domain" description="LysR substrate-binding" evidence="6">
    <location>
        <begin position="8"/>
        <end position="87"/>
    </location>
</feature>
<dbReference type="SUPFAM" id="SSF53850">
    <property type="entry name" value="Periplasmic binding protein-like II"/>
    <property type="match status" value="1"/>
</dbReference>
<dbReference type="STRING" id="1123357.SAMN02745244_00207"/>